<organism evidence="2">
    <name type="scientific">bacterium 19CA01SA08</name>
    <dbReference type="NCBI Taxonomy" id="2920574"/>
    <lineage>
        <taxon>Bacteria</taxon>
    </lineage>
</organism>
<name>A0AAU6VRN8_UNCXX</name>
<feature type="region of interest" description="Disordered" evidence="1">
    <location>
        <begin position="630"/>
        <end position="649"/>
    </location>
</feature>
<evidence type="ECO:0000256" key="1">
    <source>
        <dbReference type="SAM" id="MobiDB-lite"/>
    </source>
</evidence>
<sequence>MNHKDNLALRACQNVQDECLRMLADYHKMDYAELANMNTLELQNKFISWKYEVVPIDVNKHLPTVKPPEDGACGKGITTCEGAYVEYEDVLYVPNHPKDGKRYWYALTSEALERLKQERQHLQLSDMDINAPDFNEKMLQKLNELGLLSRYDYLPYEIFLSDAADKERYKTLWLLKWTQGLGLWVKAELNELDDYARSVGFELLAKHSFIKSEVELRVRAANHYPSGSLDSLNTQYVLGEARKKIELELKEYVLAECKKLEDKAKKQANGWETDDGTKFIYDENLNYFTSDKEKNIGLYVSSLKRTLGFEYKSLISQSDSEAAKTFNYFWGEEFFQYDDIFNEPEISWSKLSSLSDSLGYDARKYGFYWNLLMFNLSGMVLKEQCLTLEELNNNNLYKEMFSSYRQYSKKYNAVINVRRSSFWGNDELNNEQVELLFELLQKDRKQKHFEQSDDYVWLKAFMESGGFQWGYWDTVALDIKLDAFWEKQVKDLRQIKLESIPDFFEKPLLIKKACKVRMDYWKTLANSRAQKGDVSNISKKVNKESYSVLWNFEDWRPAVKHPGMIMNLPDNNDLRVVECYLLSEGDEGTPFYLRTPSWLLPASSEKHLVSSGKGHVKDISQRVALSASTKAVESKEERDELNAAEAQQKEPKLNQFPKDVAETVKQTKVRLPKDAYKKFMNQISENKQLSLDMSLIHFQNEHSLLGKDWAYQSNTSMDGYTVSADAQLMRFTSSATSSLTAPGLAIQGSEVAKRLSGDTALNLSLDLARAQLGFSAWFPLGNKAPGNAYVPYNPMPVKGLQLDFPYIARKSGSGSEVKQLYQAGEICFWLQVTTYGLIAASLNLATNISIGSSSDKKEIGVRGSAFRPSGYNRSKTEAWNPEKVNLEGAAQVGATAELFAGAEVGGTVTGEVHWKPPMSSDVLDKKQEKEAKETKQYKEQLNTNQWRKLGSITAGGAAGIGIGVEGTFRLGYDAGCFFLVVGAKVVCGPGVKGSLNIAIDPFSTDLFVGCLLNMLKQSGFSRLAVFDDEDSKLFYILNQRLTLAIATGLSLADILLFPPRVYADWLHKSTQEDYAPIIAKNILKVDKQKKMQSWLLNLPPESLAPLFDALIAMPGGKSSGIQVEALLFIMQQLQPGDDTREVVLRRRQFTKALELMGVKEGQEAASYLRRWQRVLDSWLKLASFIVQANYEEDSAQIISFNKFNSLSFFLCQHMTWYSNEWDEPGIGRDGKPQVRRESVYGCYLTSEGLQAMVTAQIINPNSQKYQILQESVSEAENLAIFERRRNGTFKQRTWSLTELDTLLPPSRTKKIEGLF</sequence>
<gene>
    <name evidence="2" type="ORF">MRN67_17600</name>
</gene>
<proteinExistence type="predicted"/>
<feature type="compositionally biased region" description="Basic and acidic residues" evidence="1">
    <location>
        <begin position="632"/>
        <end position="649"/>
    </location>
</feature>
<dbReference type="EMBL" id="CP095355">
    <property type="protein sequence ID" value="XAG88050.1"/>
    <property type="molecule type" value="Genomic_DNA"/>
</dbReference>
<protein>
    <submittedName>
        <fullName evidence="2">Uncharacterized protein</fullName>
    </submittedName>
</protein>
<accession>A0AAU6VRN8</accession>
<reference evidence="2" key="1">
    <citation type="submission" date="2022-03" db="EMBL/GenBank/DDBJ databases">
        <title>Sea Food Isolates.</title>
        <authorList>
            <person name="Li c."/>
        </authorList>
    </citation>
    <scope>NUCLEOTIDE SEQUENCE</scope>
    <source>
        <strain evidence="2">19CA01SA08</strain>
    </source>
</reference>
<evidence type="ECO:0000313" key="2">
    <source>
        <dbReference type="EMBL" id="XAG88050.1"/>
    </source>
</evidence>